<dbReference type="PANTHER" id="PTHR21180:SF32">
    <property type="entry name" value="ENDONUCLEASE_EXONUCLEASE_PHOSPHATASE FAMILY DOMAIN-CONTAINING PROTEIN 1"/>
    <property type="match status" value="1"/>
</dbReference>
<dbReference type="Pfam" id="PF12836">
    <property type="entry name" value="HHH_3"/>
    <property type="match status" value="1"/>
</dbReference>
<feature type="chain" id="PRO_5045417257" evidence="2">
    <location>
        <begin position="21"/>
        <end position="108"/>
    </location>
</feature>
<gene>
    <name evidence="3" type="ORF">ACFO6Q_03280</name>
</gene>
<evidence type="ECO:0000256" key="2">
    <source>
        <dbReference type="SAM" id="SignalP"/>
    </source>
</evidence>
<sequence length="108" mass="11116">MPKKLLLFLLLLALPALAWAQVDLNRADAKMLAEAMTGVGLTKAEAIVAYRDAHGPFRSIDELAKVKGIGAKTIAANRDAIVVIDPDDGGEPPADGGGSAGVRPAASQ</sequence>
<reference evidence="4" key="1">
    <citation type="journal article" date="2019" name="Int. J. Syst. Evol. Microbiol.">
        <title>The Global Catalogue of Microorganisms (GCM) 10K type strain sequencing project: providing services to taxonomists for standard genome sequencing and annotation.</title>
        <authorList>
            <consortium name="The Broad Institute Genomics Platform"/>
            <consortium name="The Broad Institute Genome Sequencing Center for Infectious Disease"/>
            <person name="Wu L."/>
            <person name="Ma J."/>
        </authorList>
    </citation>
    <scope>NUCLEOTIDE SEQUENCE [LARGE SCALE GENOMIC DNA]</scope>
    <source>
        <strain evidence="4">CCUG 30340</strain>
    </source>
</reference>
<keyword evidence="4" id="KW-1185">Reference proteome</keyword>
<feature type="region of interest" description="Disordered" evidence="1">
    <location>
        <begin position="85"/>
        <end position="108"/>
    </location>
</feature>
<dbReference type="GO" id="GO:0003677">
    <property type="term" value="F:DNA binding"/>
    <property type="evidence" value="ECO:0007669"/>
    <property type="project" value="UniProtKB-KW"/>
</dbReference>
<proteinExistence type="predicted"/>
<keyword evidence="3" id="KW-0238">DNA-binding</keyword>
<evidence type="ECO:0000313" key="3">
    <source>
        <dbReference type="EMBL" id="MFC4819328.1"/>
    </source>
</evidence>
<dbReference type="Gene3D" id="1.10.150.280">
    <property type="entry name" value="AF1531-like domain"/>
    <property type="match status" value="1"/>
</dbReference>
<dbReference type="InterPro" id="IPR010994">
    <property type="entry name" value="RuvA_2-like"/>
</dbReference>
<comment type="caution">
    <text evidence="3">The sequence shown here is derived from an EMBL/GenBank/DDBJ whole genome shotgun (WGS) entry which is preliminary data.</text>
</comment>
<dbReference type="NCBIfam" id="TIGR00426">
    <property type="entry name" value="competence protein ComEA helix-hairpin-helix repeat region"/>
    <property type="match status" value="1"/>
</dbReference>
<accession>A0ABV9QRG9</accession>
<keyword evidence="2" id="KW-0732">Signal</keyword>
<evidence type="ECO:0000313" key="4">
    <source>
        <dbReference type="Proteomes" id="UP001595886"/>
    </source>
</evidence>
<feature type="signal peptide" evidence="2">
    <location>
        <begin position="1"/>
        <end position="20"/>
    </location>
</feature>
<dbReference type="PANTHER" id="PTHR21180">
    <property type="entry name" value="ENDONUCLEASE/EXONUCLEASE/PHOSPHATASE FAMILY DOMAIN-CONTAINING PROTEIN 1"/>
    <property type="match status" value="1"/>
</dbReference>
<dbReference type="InterPro" id="IPR004509">
    <property type="entry name" value="Competence_ComEA_HhH"/>
</dbReference>
<dbReference type="SUPFAM" id="SSF47781">
    <property type="entry name" value="RuvA domain 2-like"/>
    <property type="match status" value="1"/>
</dbReference>
<evidence type="ECO:0000256" key="1">
    <source>
        <dbReference type="SAM" id="MobiDB-lite"/>
    </source>
</evidence>
<protein>
    <submittedName>
        <fullName evidence="3">ComEA family DNA-binding protein</fullName>
    </submittedName>
</protein>
<dbReference type="InterPro" id="IPR051675">
    <property type="entry name" value="Endo/Exo/Phosphatase_dom_1"/>
</dbReference>
<dbReference type="EMBL" id="JBHSHD010000003">
    <property type="protein sequence ID" value="MFC4819328.1"/>
    <property type="molecule type" value="Genomic_DNA"/>
</dbReference>
<name>A0ABV9QRG9_9GAMM</name>
<organism evidence="3 4">
    <name type="scientific">Dokdonella ginsengisoli</name>
    <dbReference type="NCBI Taxonomy" id="363846"/>
    <lineage>
        <taxon>Bacteria</taxon>
        <taxon>Pseudomonadati</taxon>
        <taxon>Pseudomonadota</taxon>
        <taxon>Gammaproteobacteria</taxon>
        <taxon>Lysobacterales</taxon>
        <taxon>Rhodanobacteraceae</taxon>
        <taxon>Dokdonella</taxon>
    </lineage>
</organism>
<dbReference type="Proteomes" id="UP001595886">
    <property type="component" value="Unassembled WGS sequence"/>
</dbReference>